<name>A0A0J6YJY0_COCIT</name>
<reference evidence="3" key="1">
    <citation type="journal article" date="2010" name="Genome Res.">
        <title>Population genomic sequencing of Coccidioides fungi reveals recent hybridization and transposon control.</title>
        <authorList>
            <person name="Neafsey D.E."/>
            <person name="Barker B.M."/>
            <person name="Sharpton T.J."/>
            <person name="Stajich J.E."/>
            <person name="Park D.J."/>
            <person name="Whiston E."/>
            <person name="Hung C.-Y."/>
            <person name="McMahan C."/>
            <person name="White J."/>
            <person name="Sykes S."/>
            <person name="Heiman D."/>
            <person name="Young S."/>
            <person name="Zeng Q."/>
            <person name="Abouelleil A."/>
            <person name="Aftuck L."/>
            <person name="Bessette D."/>
            <person name="Brown A."/>
            <person name="FitzGerald M."/>
            <person name="Lui A."/>
            <person name="Macdonald J.P."/>
            <person name="Priest M."/>
            <person name="Orbach M.J."/>
            <person name="Galgiani J.N."/>
            <person name="Kirkland T.N."/>
            <person name="Cole G.T."/>
            <person name="Birren B.W."/>
            <person name="Henn M.R."/>
            <person name="Taylor J.W."/>
            <person name="Rounsley S.D."/>
        </authorList>
    </citation>
    <scope>NUCLEOTIDE SEQUENCE [LARGE SCALE GENOMIC DNA]</scope>
    <source>
        <strain evidence="3">RMSCC 2394</strain>
    </source>
</reference>
<organism evidence="2 3">
    <name type="scientific">Coccidioides immitis RMSCC 2394</name>
    <dbReference type="NCBI Taxonomy" id="404692"/>
    <lineage>
        <taxon>Eukaryota</taxon>
        <taxon>Fungi</taxon>
        <taxon>Dikarya</taxon>
        <taxon>Ascomycota</taxon>
        <taxon>Pezizomycotina</taxon>
        <taxon>Eurotiomycetes</taxon>
        <taxon>Eurotiomycetidae</taxon>
        <taxon>Onygenales</taxon>
        <taxon>Onygenaceae</taxon>
        <taxon>Coccidioides</taxon>
    </lineage>
</organism>
<protein>
    <submittedName>
        <fullName evidence="2">Uncharacterized protein</fullName>
    </submittedName>
</protein>
<feature type="region of interest" description="Disordered" evidence="1">
    <location>
        <begin position="1"/>
        <end position="77"/>
    </location>
</feature>
<evidence type="ECO:0000313" key="2">
    <source>
        <dbReference type="EMBL" id="KMP07960.1"/>
    </source>
</evidence>
<gene>
    <name evidence="2" type="ORF">CIRG_07641</name>
</gene>
<accession>A0A0J6YJY0</accession>
<feature type="compositionally biased region" description="Basic and acidic residues" evidence="1">
    <location>
        <begin position="1"/>
        <end position="12"/>
    </location>
</feature>
<evidence type="ECO:0000256" key="1">
    <source>
        <dbReference type="SAM" id="MobiDB-lite"/>
    </source>
</evidence>
<proteinExistence type="predicted"/>
<dbReference type="AlphaFoldDB" id="A0A0J6YJY0"/>
<evidence type="ECO:0000313" key="3">
    <source>
        <dbReference type="Proteomes" id="UP000054565"/>
    </source>
</evidence>
<feature type="compositionally biased region" description="Basic and acidic residues" evidence="1">
    <location>
        <begin position="25"/>
        <end position="77"/>
    </location>
</feature>
<dbReference type="Proteomes" id="UP000054565">
    <property type="component" value="Unassembled WGS sequence"/>
</dbReference>
<sequence length="77" mass="8762">MKAKGAEIERHSSPRKLSRFFGTKARSDVEKTKRRDSTFIPDKLHAHDANATEKTHTKHAEKGAKRGYLKKEKGDSK</sequence>
<dbReference type="EMBL" id="DS028097">
    <property type="protein sequence ID" value="KMP07960.1"/>
    <property type="molecule type" value="Genomic_DNA"/>
</dbReference>